<dbReference type="SUPFAM" id="SSF54106">
    <property type="entry name" value="LysM domain"/>
    <property type="match status" value="1"/>
</dbReference>
<reference evidence="3 4" key="1">
    <citation type="journal article" date="2015" name="Genome Announc.">
        <title>Genome Sequences of Five Additional Brevibacillus laterosporus Bacteriophages.</title>
        <authorList>
            <person name="Merrill B.D."/>
            <person name="Berg J.A."/>
            <person name="Graves K.A."/>
            <person name="Ward A.T."/>
            <person name="Hilton J.A."/>
            <person name="Wake B.N."/>
            <person name="Grose J.H."/>
            <person name="Breakwell D.P."/>
            <person name="Burnett S.H."/>
        </authorList>
    </citation>
    <scope>NUCLEOTIDE SEQUENCE [LARGE SCALE GENOMIC DNA]</scope>
</reference>
<dbReference type="InterPro" id="IPR036779">
    <property type="entry name" value="LysM_dom_sf"/>
</dbReference>
<dbReference type="InterPro" id="IPR018392">
    <property type="entry name" value="LysM"/>
</dbReference>
<feature type="domain" description="LysM" evidence="2">
    <location>
        <begin position="174"/>
        <end position="223"/>
    </location>
</feature>
<dbReference type="CDD" id="cd00118">
    <property type="entry name" value="LysM"/>
    <property type="match status" value="1"/>
</dbReference>
<dbReference type="PROSITE" id="PS51782">
    <property type="entry name" value="LYSM"/>
    <property type="match status" value="1"/>
</dbReference>
<accession>A0A0K2CNM3</accession>
<dbReference type="KEGG" id="vg:26641366"/>
<dbReference type="SMART" id="SM00257">
    <property type="entry name" value="LysM"/>
    <property type="match status" value="1"/>
</dbReference>
<dbReference type="Pfam" id="PF01476">
    <property type="entry name" value="LysM"/>
    <property type="match status" value="1"/>
</dbReference>
<dbReference type="OrthoDB" id="6907at10239"/>
<dbReference type="GeneID" id="26641366"/>
<sequence>MPKELMSLSFNNRAEVIAFPILPESIEISDGNNSKTYTTVGLGEINVIKDPKLTVYKFSSEFPNQAYPWVVYPDNLLSPAQYVKYIETWSKTKKPVRFIYTGESFDINEAVSIESFDWKEVAGTGGDIEFSITLKKYLFYGAKQAKVLSDPADPKKKVVQKKSAPRPSDRQPPKTHKIVAGDDLWSIAKKAYGNGARYKEIQKLNGLTDAQVKKLKVGTVLKMPK</sequence>
<name>A0A0K2CNM3_9CAUD</name>
<organism evidence="3 4">
    <name type="scientific">Brevibacillus phage Osiris</name>
    <dbReference type="NCBI Taxonomy" id="1691955"/>
    <lineage>
        <taxon>Viruses</taxon>
        <taxon>Duplodnaviria</taxon>
        <taxon>Heunggongvirae</taxon>
        <taxon>Uroviricota</taxon>
        <taxon>Caudoviricetes</taxon>
        <taxon>Jimmervirus</taxon>
        <taxon>Jimmervirus osiris</taxon>
    </lineage>
</organism>
<keyword evidence="4" id="KW-1185">Reference proteome</keyword>
<evidence type="ECO:0000256" key="1">
    <source>
        <dbReference type="SAM" id="MobiDB-lite"/>
    </source>
</evidence>
<gene>
    <name evidence="3" type="ORF">OSIRIS_27</name>
</gene>
<proteinExistence type="predicted"/>
<protein>
    <submittedName>
        <fullName evidence="3">Putative LysM domain-containing protein</fullName>
    </submittedName>
</protein>
<dbReference type="Proteomes" id="UP000202966">
    <property type="component" value="Segment"/>
</dbReference>
<evidence type="ECO:0000313" key="3">
    <source>
        <dbReference type="EMBL" id="ALA07366.1"/>
    </source>
</evidence>
<dbReference type="RefSeq" id="YP_009215041.1">
    <property type="nucleotide sequence ID" value="NC_028969.1"/>
</dbReference>
<evidence type="ECO:0000259" key="2">
    <source>
        <dbReference type="PROSITE" id="PS51782"/>
    </source>
</evidence>
<dbReference type="EMBL" id="KT151956">
    <property type="protein sequence ID" value="ALA07366.1"/>
    <property type="molecule type" value="Genomic_DNA"/>
</dbReference>
<evidence type="ECO:0000313" key="4">
    <source>
        <dbReference type="Proteomes" id="UP000202966"/>
    </source>
</evidence>
<feature type="region of interest" description="Disordered" evidence="1">
    <location>
        <begin position="151"/>
        <end position="176"/>
    </location>
</feature>
<dbReference type="Gene3D" id="3.10.350.10">
    <property type="entry name" value="LysM domain"/>
    <property type="match status" value="1"/>
</dbReference>